<feature type="domain" description="UvrD-like helicase ATP-binding" evidence="12">
    <location>
        <begin position="5"/>
        <end position="293"/>
    </location>
</feature>
<keyword evidence="7" id="KW-0413">Isomerase</keyword>
<protein>
    <recommendedName>
        <fullName evidence="9">DNA 3'-5' helicase</fullName>
        <ecNumber evidence="9">5.6.2.4</ecNumber>
    </recommendedName>
</protein>
<dbReference type="EMBL" id="MNVN01000010">
    <property type="protein sequence ID" value="OIO30909.1"/>
    <property type="molecule type" value="Genomic_DNA"/>
</dbReference>
<sequence>MEHLKHLNDMQREAALHKEGPLLIIAGAGTGKTSTLTHRILNLVKEGVPPNEILAITFTNKAAKEMLERVDALLEKHGFSVGMRYGDARPFIGTFHSLGVYILRTHAHVFGLTKHFAILDKNSASALMKEAVKEQGLDSKQFSPERIASVISRQKGSMVTLEEYRRDVGNAYFPMIVSSVWERYERFLAREKALDFDDLILKTVILLRTNPEIRRAYQGRWHYIHIDEYQDTNGVQYELARLLAGENMNICAVGDGDQNIYSWRGANVQNILNFEKDYAGARTILLEENYRSTQTILAVANAVIKKNTVRKEKNLYTKNIEGDKISLIENYDEGGEARAIGERIKGLIESGTDPESIAVLYRANFQSRALEEAFLLMEVPYQVLGVRFFERKEVKDILSFIRAALNPESLSDVKRIIDAPPRGIGKATLAKMFAKDEVSLTPAAQKRAQEFWDLLAKIREYALVEKTSKLIKFVSEATGIENSLKTGTDEDNDRLENIHEMVTLATKYDILPPEEAVEKLLEDATLASDQDSLIKNEKAVKMMTVHAAKGLEFPYVFVTGLEQDLFPHRRMSAGAVSKEDSEEERRLFYVAITRAKKKLFLSYASVRTIYGQRQVNAPSEFLTDIDDIYLERESGNTNDEPVLSISW</sequence>
<dbReference type="GO" id="GO:0033202">
    <property type="term" value="C:DNA helicase complex"/>
    <property type="evidence" value="ECO:0007669"/>
    <property type="project" value="TreeGrafter"/>
</dbReference>
<evidence type="ECO:0000313" key="14">
    <source>
        <dbReference type="EMBL" id="OIO30909.1"/>
    </source>
</evidence>
<evidence type="ECO:0000256" key="10">
    <source>
        <dbReference type="ARBA" id="ARBA00048988"/>
    </source>
</evidence>
<evidence type="ECO:0000256" key="6">
    <source>
        <dbReference type="ARBA" id="ARBA00023125"/>
    </source>
</evidence>
<dbReference type="InterPro" id="IPR000212">
    <property type="entry name" value="DNA_helicase_UvrD/REP"/>
</dbReference>
<evidence type="ECO:0000256" key="8">
    <source>
        <dbReference type="ARBA" id="ARBA00034617"/>
    </source>
</evidence>
<dbReference type="CDD" id="cd18807">
    <property type="entry name" value="SF1_C_UvrD"/>
    <property type="match status" value="1"/>
</dbReference>
<dbReference type="Proteomes" id="UP000181992">
    <property type="component" value="Unassembled WGS sequence"/>
</dbReference>
<keyword evidence="2 11" id="KW-0547">Nucleotide-binding</keyword>
<dbReference type="InterPro" id="IPR027417">
    <property type="entry name" value="P-loop_NTPase"/>
</dbReference>
<evidence type="ECO:0000256" key="11">
    <source>
        <dbReference type="PROSITE-ProRule" id="PRU00560"/>
    </source>
</evidence>
<keyword evidence="4 11" id="KW-0347">Helicase</keyword>
<dbReference type="GO" id="GO:0043138">
    <property type="term" value="F:3'-5' DNA helicase activity"/>
    <property type="evidence" value="ECO:0007669"/>
    <property type="project" value="UniProtKB-EC"/>
</dbReference>
<keyword evidence="3 11" id="KW-0378">Hydrolase</keyword>
<dbReference type="InterPro" id="IPR013986">
    <property type="entry name" value="DExx_box_DNA_helicase_dom_sf"/>
</dbReference>
<evidence type="ECO:0000259" key="13">
    <source>
        <dbReference type="PROSITE" id="PS51217"/>
    </source>
</evidence>
<dbReference type="GO" id="GO:0016887">
    <property type="term" value="F:ATP hydrolysis activity"/>
    <property type="evidence" value="ECO:0007669"/>
    <property type="project" value="RHEA"/>
</dbReference>
<dbReference type="GO" id="GO:0003677">
    <property type="term" value="F:DNA binding"/>
    <property type="evidence" value="ECO:0007669"/>
    <property type="project" value="UniProtKB-KW"/>
</dbReference>
<dbReference type="PANTHER" id="PTHR11070:SF2">
    <property type="entry name" value="ATP-DEPENDENT DNA HELICASE SRS2"/>
    <property type="match status" value="1"/>
</dbReference>
<reference evidence="14 15" key="1">
    <citation type="journal article" date="2016" name="Environ. Microbiol.">
        <title>Genomic resolution of a cold subsurface aquifer community provides metabolic insights for novel microbes adapted to high CO concentrations.</title>
        <authorList>
            <person name="Probst A.J."/>
            <person name="Castelle C.J."/>
            <person name="Singh A."/>
            <person name="Brown C.T."/>
            <person name="Anantharaman K."/>
            <person name="Sharon I."/>
            <person name="Hug L.A."/>
            <person name="Burstein D."/>
            <person name="Emerson J.B."/>
            <person name="Thomas B.C."/>
            <person name="Banfield J.F."/>
        </authorList>
    </citation>
    <scope>NUCLEOTIDE SEQUENCE [LARGE SCALE GENOMIC DNA]</scope>
    <source>
        <strain evidence="14">CG1_02_43_90</strain>
    </source>
</reference>
<evidence type="ECO:0000256" key="7">
    <source>
        <dbReference type="ARBA" id="ARBA00023235"/>
    </source>
</evidence>
<keyword evidence="6" id="KW-0238">DNA-binding</keyword>
<evidence type="ECO:0000256" key="5">
    <source>
        <dbReference type="ARBA" id="ARBA00022840"/>
    </source>
</evidence>
<dbReference type="Pfam" id="PF13361">
    <property type="entry name" value="UvrD_C"/>
    <property type="match status" value="1"/>
</dbReference>
<dbReference type="GO" id="GO:0005829">
    <property type="term" value="C:cytosol"/>
    <property type="evidence" value="ECO:0007669"/>
    <property type="project" value="TreeGrafter"/>
</dbReference>
<feature type="binding site" evidence="11">
    <location>
        <begin position="26"/>
        <end position="33"/>
    </location>
    <ligand>
        <name>ATP</name>
        <dbReference type="ChEBI" id="CHEBI:30616"/>
    </ligand>
</feature>
<comment type="similarity">
    <text evidence="1">Belongs to the helicase family. UvrD subfamily.</text>
</comment>
<dbReference type="GO" id="GO:0005524">
    <property type="term" value="F:ATP binding"/>
    <property type="evidence" value="ECO:0007669"/>
    <property type="project" value="UniProtKB-UniRule"/>
</dbReference>
<evidence type="ECO:0000256" key="1">
    <source>
        <dbReference type="ARBA" id="ARBA00009922"/>
    </source>
</evidence>
<dbReference type="Gene3D" id="3.40.50.300">
    <property type="entry name" value="P-loop containing nucleotide triphosphate hydrolases"/>
    <property type="match status" value="2"/>
</dbReference>
<comment type="catalytic activity">
    <reaction evidence="10">
        <text>ATP + H2O = ADP + phosphate + H(+)</text>
        <dbReference type="Rhea" id="RHEA:13065"/>
        <dbReference type="ChEBI" id="CHEBI:15377"/>
        <dbReference type="ChEBI" id="CHEBI:15378"/>
        <dbReference type="ChEBI" id="CHEBI:30616"/>
        <dbReference type="ChEBI" id="CHEBI:43474"/>
        <dbReference type="ChEBI" id="CHEBI:456216"/>
        <dbReference type="EC" id="5.6.2.4"/>
    </reaction>
</comment>
<dbReference type="PROSITE" id="PS51217">
    <property type="entry name" value="UVRD_HELICASE_CTER"/>
    <property type="match status" value="1"/>
</dbReference>
<dbReference type="Gene3D" id="1.10.486.10">
    <property type="entry name" value="PCRA, domain 4"/>
    <property type="match status" value="1"/>
</dbReference>
<dbReference type="InterPro" id="IPR014016">
    <property type="entry name" value="UvrD-like_ATP-bd"/>
</dbReference>
<dbReference type="Pfam" id="PF00580">
    <property type="entry name" value="UvrD-helicase"/>
    <property type="match status" value="1"/>
</dbReference>
<dbReference type="SUPFAM" id="SSF52540">
    <property type="entry name" value="P-loop containing nucleoside triphosphate hydrolases"/>
    <property type="match status" value="1"/>
</dbReference>
<evidence type="ECO:0000259" key="12">
    <source>
        <dbReference type="PROSITE" id="PS51198"/>
    </source>
</evidence>
<dbReference type="EC" id="5.6.2.4" evidence="9"/>
<evidence type="ECO:0000256" key="9">
    <source>
        <dbReference type="ARBA" id="ARBA00034808"/>
    </source>
</evidence>
<dbReference type="GO" id="GO:0000725">
    <property type="term" value="P:recombinational repair"/>
    <property type="evidence" value="ECO:0007669"/>
    <property type="project" value="TreeGrafter"/>
</dbReference>
<proteinExistence type="inferred from homology"/>
<evidence type="ECO:0000256" key="4">
    <source>
        <dbReference type="ARBA" id="ARBA00022806"/>
    </source>
</evidence>
<comment type="caution">
    <text evidence="14">The sequence shown here is derived from an EMBL/GenBank/DDBJ whole genome shotgun (WGS) entry which is preliminary data.</text>
</comment>
<dbReference type="AlphaFoldDB" id="A0A1J4V801"/>
<evidence type="ECO:0000313" key="15">
    <source>
        <dbReference type="Proteomes" id="UP000181992"/>
    </source>
</evidence>
<comment type="catalytic activity">
    <reaction evidence="8">
        <text>Couples ATP hydrolysis with the unwinding of duplex DNA by translocating in the 3'-5' direction.</text>
        <dbReference type="EC" id="5.6.2.4"/>
    </reaction>
</comment>
<dbReference type="STRING" id="1805281.AUJ77_01025"/>
<accession>A0A1J4V801</accession>
<evidence type="ECO:0000256" key="2">
    <source>
        <dbReference type="ARBA" id="ARBA00022741"/>
    </source>
</evidence>
<evidence type="ECO:0000256" key="3">
    <source>
        <dbReference type="ARBA" id="ARBA00022801"/>
    </source>
</evidence>
<dbReference type="PROSITE" id="PS51198">
    <property type="entry name" value="UVRD_HELICASE_ATP_BIND"/>
    <property type="match status" value="1"/>
</dbReference>
<gene>
    <name evidence="14" type="ORF">AUJ77_01025</name>
</gene>
<keyword evidence="5 11" id="KW-0067">ATP-binding</keyword>
<organism evidence="14 15">
    <name type="scientific">Candidatus Nomurabacteria bacterium CG1_02_43_90</name>
    <dbReference type="NCBI Taxonomy" id="1805281"/>
    <lineage>
        <taxon>Bacteria</taxon>
        <taxon>Candidatus Nomuraibacteriota</taxon>
    </lineage>
</organism>
<dbReference type="PANTHER" id="PTHR11070">
    <property type="entry name" value="UVRD / RECB / PCRA DNA HELICASE FAMILY MEMBER"/>
    <property type="match status" value="1"/>
</dbReference>
<dbReference type="CDD" id="cd17932">
    <property type="entry name" value="DEXQc_UvrD"/>
    <property type="match status" value="1"/>
</dbReference>
<feature type="domain" description="UvrD-like helicase C-terminal" evidence="13">
    <location>
        <begin position="294"/>
        <end position="550"/>
    </location>
</feature>
<dbReference type="Gene3D" id="1.10.10.160">
    <property type="match status" value="1"/>
</dbReference>
<dbReference type="InterPro" id="IPR014017">
    <property type="entry name" value="DNA_helicase_UvrD-like_C"/>
</dbReference>
<name>A0A1J4V801_9BACT</name>